<keyword evidence="3" id="KW-1185">Reference proteome</keyword>
<dbReference type="Proteomes" id="UP001368500">
    <property type="component" value="Unassembled WGS sequence"/>
</dbReference>
<dbReference type="InterPro" id="IPR007820">
    <property type="entry name" value="AbrB_fam"/>
</dbReference>
<dbReference type="Pfam" id="PF05145">
    <property type="entry name" value="AbrB"/>
    <property type="match status" value="1"/>
</dbReference>
<feature type="transmembrane region" description="Helical" evidence="1">
    <location>
        <begin position="91"/>
        <end position="113"/>
    </location>
</feature>
<protein>
    <submittedName>
        <fullName evidence="2">AbrB family transcriptional regulator</fullName>
    </submittedName>
</protein>
<dbReference type="NCBIfam" id="TIGR03082">
    <property type="entry name" value="Gneg_AbrB_dup"/>
    <property type="match status" value="2"/>
</dbReference>
<dbReference type="EMBL" id="JBBUTF010000010">
    <property type="protein sequence ID" value="MEK8026764.1"/>
    <property type="molecule type" value="Genomic_DNA"/>
</dbReference>
<dbReference type="RefSeq" id="WP_341374549.1">
    <property type="nucleotide sequence ID" value="NZ_JBBUTF010000010.1"/>
</dbReference>
<comment type="caution">
    <text evidence="2">The sequence shown here is derived from an EMBL/GenBank/DDBJ whole genome shotgun (WGS) entry which is preliminary data.</text>
</comment>
<feature type="transmembrane region" description="Helical" evidence="1">
    <location>
        <begin position="183"/>
        <end position="204"/>
    </location>
</feature>
<name>A0ABU9BAH7_9BURK</name>
<dbReference type="InterPro" id="IPR017516">
    <property type="entry name" value="AbrB_dup"/>
</dbReference>
<dbReference type="PANTHER" id="PTHR38457:SF1">
    <property type="entry name" value="REGULATOR ABRB-RELATED"/>
    <property type="match status" value="1"/>
</dbReference>
<dbReference type="PANTHER" id="PTHR38457">
    <property type="entry name" value="REGULATOR ABRB-RELATED"/>
    <property type="match status" value="1"/>
</dbReference>
<evidence type="ECO:0000313" key="3">
    <source>
        <dbReference type="Proteomes" id="UP001368500"/>
    </source>
</evidence>
<keyword evidence="1" id="KW-0472">Membrane</keyword>
<reference evidence="2 3" key="1">
    <citation type="submission" date="2024-04" db="EMBL/GenBank/DDBJ databases">
        <title>Novel species of the genus Ideonella isolated from streams.</title>
        <authorList>
            <person name="Lu H."/>
        </authorList>
    </citation>
    <scope>NUCLEOTIDE SEQUENCE [LARGE SCALE GENOMIC DNA]</scope>
    <source>
        <strain evidence="2 3">BYS139W</strain>
    </source>
</reference>
<dbReference type="PIRSF" id="PIRSF038991">
    <property type="entry name" value="Protein_AbrB"/>
    <property type="match status" value="1"/>
</dbReference>
<keyword evidence="1" id="KW-1133">Transmembrane helix</keyword>
<evidence type="ECO:0000313" key="2">
    <source>
        <dbReference type="EMBL" id="MEK8026764.1"/>
    </source>
</evidence>
<organism evidence="2 3">
    <name type="scientific">Pseudaquabacterium rugosum</name>
    <dbReference type="NCBI Taxonomy" id="2984194"/>
    <lineage>
        <taxon>Bacteria</taxon>
        <taxon>Pseudomonadati</taxon>
        <taxon>Pseudomonadota</taxon>
        <taxon>Betaproteobacteria</taxon>
        <taxon>Burkholderiales</taxon>
        <taxon>Sphaerotilaceae</taxon>
        <taxon>Pseudaquabacterium</taxon>
    </lineage>
</organism>
<feature type="transmembrane region" description="Helical" evidence="1">
    <location>
        <begin position="241"/>
        <end position="259"/>
    </location>
</feature>
<gene>
    <name evidence="2" type="ORF">AACH11_12400</name>
</gene>
<proteinExistence type="predicted"/>
<sequence>MSVLLRSALAPPWRRALALIVLSLLVGAAMSWAGLPAALLLGPMVAAIVLAVAGLPVRLPRPAMPAAQGVVGLMMASHLPLALLGQVAADWPVFVAGTLATLLLSGLLGWGLARSGLLPGPTAIWGSAPGAATAMTLLSEAYGADVRLVAFMQYLRVLCCAVAASLVAHHFHLQRAEPAPPPAWNDAAAGLELGLSLAVALGAVRLGQGLRLPGGALLAPLLAGLGLQLLLDWHPRLPEPLLALAFACIGWSIGGRFTPEVLRHAARAAPLVLAAIVTLILANAGVAWLLVGLAGLQPLTALLATSPGGADSTAIVAASSAAGQVDVPFVMAMQVARFLVVALTGPLLAGWLSRRLGSGRDAGPGPGQPPV</sequence>
<evidence type="ECO:0000256" key="1">
    <source>
        <dbReference type="SAM" id="Phobius"/>
    </source>
</evidence>
<keyword evidence="1" id="KW-0812">Transmembrane</keyword>
<feature type="transmembrane region" description="Helical" evidence="1">
    <location>
        <begin position="329"/>
        <end position="352"/>
    </location>
</feature>
<feature type="transmembrane region" description="Helical" evidence="1">
    <location>
        <begin position="271"/>
        <end position="296"/>
    </location>
</feature>
<feature type="transmembrane region" description="Helical" evidence="1">
    <location>
        <begin position="66"/>
        <end position="85"/>
    </location>
</feature>
<accession>A0ABU9BAH7</accession>
<feature type="transmembrane region" description="Helical" evidence="1">
    <location>
        <begin position="216"/>
        <end position="235"/>
    </location>
</feature>
<feature type="transmembrane region" description="Helical" evidence="1">
    <location>
        <begin position="154"/>
        <end position="171"/>
    </location>
</feature>